<keyword evidence="5 8" id="KW-0418">Kinase</keyword>
<organism evidence="8 9">
    <name type="scientific">Sphingomonas gei</name>
    <dbReference type="NCBI Taxonomy" id="1395960"/>
    <lineage>
        <taxon>Bacteria</taxon>
        <taxon>Pseudomonadati</taxon>
        <taxon>Pseudomonadota</taxon>
        <taxon>Alphaproteobacteria</taxon>
        <taxon>Sphingomonadales</taxon>
        <taxon>Sphingomonadaceae</taxon>
        <taxon>Sphingomonas</taxon>
    </lineage>
</organism>
<dbReference type="AlphaFoldDB" id="A0A4S1X382"/>
<keyword evidence="3" id="KW-0597">Phosphoprotein</keyword>
<dbReference type="SMART" id="SM00388">
    <property type="entry name" value="HisKA"/>
    <property type="match status" value="1"/>
</dbReference>
<feature type="transmembrane region" description="Helical" evidence="6">
    <location>
        <begin position="15"/>
        <end position="36"/>
    </location>
</feature>
<gene>
    <name evidence="8" type="ORF">E5A73_18500</name>
</gene>
<keyword evidence="6" id="KW-0812">Transmembrane</keyword>
<keyword evidence="6" id="KW-1133">Transmembrane helix</keyword>
<comment type="caution">
    <text evidence="8">The sequence shown here is derived from an EMBL/GenBank/DDBJ whole genome shotgun (WGS) entry which is preliminary data.</text>
</comment>
<evidence type="ECO:0000256" key="1">
    <source>
        <dbReference type="ARBA" id="ARBA00000085"/>
    </source>
</evidence>
<reference evidence="8 9" key="1">
    <citation type="submission" date="2019-04" db="EMBL/GenBank/DDBJ databases">
        <title>Sphingomonas psychrotolerans sp. nov., isolated from soil in the Tianshan Mountains, Xinjiang, China.</title>
        <authorList>
            <person name="Luo Y."/>
            <person name="Sheng H."/>
        </authorList>
    </citation>
    <scope>NUCLEOTIDE SEQUENCE [LARGE SCALE GENOMIC DNA]</scope>
    <source>
        <strain evidence="8 9">ZFGT-11</strain>
    </source>
</reference>
<dbReference type="InterPro" id="IPR004358">
    <property type="entry name" value="Sig_transdc_His_kin-like_C"/>
</dbReference>
<evidence type="ECO:0000259" key="7">
    <source>
        <dbReference type="PROSITE" id="PS50109"/>
    </source>
</evidence>
<dbReference type="Proteomes" id="UP000306147">
    <property type="component" value="Unassembled WGS sequence"/>
</dbReference>
<dbReference type="OrthoDB" id="9808408at2"/>
<proteinExistence type="predicted"/>
<dbReference type="PRINTS" id="PR00344">
    <property type="entry name" value="BCTRLSENSOR"/>
</dbReference>
<dbReference type="Pfam" id="PF05227">
    <property type="entry name" value="CHASE3"/>
    <property type="match status" value="1"/>
</dbReference>
<dbReference type="GO" id="GO:0000155">
    <property type="term" value="F:phosphorelay sensor kinase activity"/>
    <property type="evidence" value="ECO:0007669"/>
    <property type="project" value="InterPro"/>
</dbReference>
<dbReference type="InterPro" id="IPR003661">
    <property type="entry name" value="HisK_dim/P_dom"/>
</dbReference>
<dbReference type="SUPFAM" id="SSF47384">
    <property type="entry name" value="Homodimeric domain of signal transducing histidine kinase"/>
    <property type="match status" value="1"/>
</dbReference>
<evidence type="ECO:0000256" key="2">
    <source>
        <dbReference type="ARBA" id="ARBA00012438"/>
    </source>
</evidence>
<dbReference type="GO" id="GO:0007234">
    <property type="term" value="P:osmosensory signaling via phosphorelay pathway"/>
    <property type="evidence" value="ECO:0007669"/>
    <property type="project" value="TreeGrafter"/>
</dbReference>
<dbReference type="CDD" id="cd00075">
    <property type="entry name" value="HATPase"/>
    <property type="match status" value="1"/>
</dbReference>
<keyword evidence="6" id="KW-0472">Membrane</keyword>
<protein>
    <recommendedName>
        <fullName evidence="2">histidine kinase</fullName>
        <ecNumber evidence="2">2.7.13.3</ecNumber>
    </recommendedName>
</protein>
<dbReference type="Pfam" id="PF00512">
    <property type="entry name" value="HisKA"/>
    <property type="match status" value="1"/>
</dbReference>
<evidence type="ECO:0000256" key="4">
    <source>
        <dbReference type="ARBA" id="ARBA00022679"/>
    </source>
</evidence>
<evidence type="ECO:0000256" key="3">
    <source>
        <dbReference type="ARBA" id="ARBA00022553"/>
    </source>
</evidence>
<dbReference type="GO" id="GO:0030295">
    <property type="term" value="F:protein kinase activator activity"/>
    <property type="evidence" value="ECO:0007669"/>
    <property type="project" value="TreeGrafter"/>
</dbReference>
<dbReference type="SMART" id="SM00387">
    <property type="entry name" value="HATPase_c"/>
    <property type="match status" value="1"/>
</dbReference>
<dbReference type="InterPro" id="IPR036890">
    <property type="entry name" value="HATPase_C_sf"/>
</dbReference>
<evidence type="ECO:0000313" key="8">
    <source>
        <dbReference type="EMBL" id="TGX50401.1"/>
    </source>
</evidence>
<dbReference type="InterPro" id="IPR050351">
    <property type="entry name" value="BphY/WalK/GraS-like"/>
</dbReference>
<dbReference type="PANTHER" id="PTHR42878">
    <property type="entry name" value="TWO-COMPONENT HISTIDINE KINASE"/>
    <property type="match status" value="1"/>
</dbReference>
<dbReference type="EMBL" id="SRXT01000007">
    <property type="protein sequence ID" value="TGX50401.1"/>
    <property type="molecule type" value="Genomic_DNA"/>
</dbReference>
<dbReference type="PANTHER" id="PTHR42878:SF15">
    <property type="entry name" value="BACTERIOPHYTOCHROME"/>
    <property type="match status" value="1"/>
</dbReference>
<evidence type="ECO:0000313" key="9">
    <source>
        <dbReference type="Proteomes" id="UP000306147"/>
    </source>
</evidence>
<name>A0A4S1X382_9SPHN</name>
<dbReference type="EC" id="2.7.13.3" evidence="2"/>
<dbReference type="CDD" id="cd00082">
    <property type="entry name" value="HisKA"/>
    <property type="match status" value="1"/>
</dbReference>
<dbReference type="SUPFAM" id="SSF55874">
    <property type="entry name" value="ATPase domain of HSP90 chaperone/DNA topoisomerase II/histidine kinase"/>
    <property type="match status" value="1"/>
</dbReference>
<sequence>MPQTEQTQSRFTRRVMALVAIGFLALIAAGVATAWLQARSQQMGNWVEHTLGVQARLADFASANERVETARRGVLLGGGTDFRKRMDLAAGEARAALDDIARVTADNPRQARRARALRDLLVRQRELQLRSISTTDARRSAAQGAFEDDPAVIVTRQVRDLSRSMIAEERKLLAVRQVEQANALATFYAILALTGVLLVIVAAITLTVMLRYTRDLTASRIELRRLNQGLEAMVDARTAELQRANQEIQRFAYIVSHDLRSPLVNVMGFTAELDAARKTVSAHLDAVEASSPELVAEAVRLAVREDLPEAIGFIRTSTQKMDRLINAILRLSREGRRNLMVESVDLDALVQSIVDSLQHRVSDVGAEILAEALPALTSDRLAVEQILSNLIENALKYLNPGRPGVITVRGHNEGDRVVLEVADNGRGVDPRDHERIFDLFRRSGAQDQPGEGIGLAHVRALAYRLGGLIEIRSELDRGATFRLSLPRVLKPGGE</sequence>
<dbReference type="GO" id="GO:0000156">
    <property type="term" value="F:phosphorelay response regulator activity"/>
    <property type="evidence" value="ECO:0007669"/>
    <property type="project" value="TreeGrafter"/>
</dbReference>
<dbReference type="Gene3D" id="1.10.287.130">
    <property type="match status" value="1"/>
</dbReference>
<dbReference type="Pfam" id="PF02518">
    <property type="entry name" value="HATPase_c"/>
    <property type="match status" value="1"/>
</dbReference>
<dbReference type="InterPro" id="IPR007891">
    <property type="entry name" value="CHASE3"/>
</dbReference>
<keyword evidence="4" id="KW-0808">Transferase</keyword>
<dbReference type="Gene3D" id="3.30.565.10">
    <property type="entry name" value="Histidine kinase-like ATPase, C-terminal domain"/>
    <property type="match status" value="1"/>
</dbReference>
<dbReference type="PROSITE" id="PS50109">
    <property type="entry name" value="HIS_KIN"/>
    <property type="match status" value="1"/>
</dbReference>
<comment type="catalytic activity">
    <reaction evidence="1">
        <text>ATP + protein L-histidine = ADP + protein N-phospho-L-histidine.</text>
        <dbReference type="EC" id="2.7.13.3"/>
    </reaction>
</comment>
<dbReference type="InterPro" id="IPR005467">
    <property type="entry name" value="His_kinase_dom"/>
</dbReference>
<keyword evidence="9" id="KW-1185">Reference proteome</keyword>
<feature type="domain" description="Histidine kinase" evidence="7">
    <location>
        <begin position="254"/>
        <end position="489"/>
    </location>
</feature>
<evidence type="ECO:0000256" key="6">
    <source>
        <dbReference type="SAM" id="Phobius"/>
    </source>
</evidence>
<dbReference type="InterPro" id="IPR003594">
    <property type="entry name" value="HATPase_dom"/>
</dbReference>
<accession>A0A4S1X382</accession>
<feature type="transmembrane region" description="Helical" evidence="6">
    <location>
        <begin position="187"/>
        <end position="210"/>
    </location>
</feature>
<dbReference type="InterPro" id="IPR036097">
    <property type="entry name" value="HisK_dim/P_sf"/>
</dbReference>
<evidence type="ECO:0000256" key="5">
    <source>
        <dbReference type="ARBA" id="ARBA00022777"/>
    </source>
</evidence>
<dbReference type="RefSeq" id="WP_135965317.1">
    <property type="nucleotide sequence ID" value="NZ_SRXT01000007.1"/>
</dbReference>